<sequence length="280" mass="31411">MAAALLLPLHNVQSPLCSRRLPDPRRRHPAPPSSSSSLALRFRSSPHHIHRHLRTLGFQVSSSTPAEKLAYILSTLDYLRSRGFPEAQFPRLAFLCPGIFSSPDAVPALDLLFAFLTGEVAASPEQACGLIARCPALLTASVDFRLRPTLLLLRELGVTDLSSPTALNAHLLNTPAEKLAFKVKFLQGLGFSYQEAAQVCARLPAIFGYSVENNLRPKVEYLVNQMGRSIEEIKAFPQYFAFSLEKRIVPRHLHLMERNLTIPLQKMLLWGDERFYAKWK</sequence>
<accession>A0A843XAB9</accession>
<dbReference type="Gene3D" id="1.25.70.10">
    <property type="entry name" value="Transcription termination factor 3, mitochondrial"/>
    <property type="match status" value="1"/>
</dbReference>
<organism evidence="5 6">
    <name type="scientific">Colocasia esculenta</name>
    <name type="common">Wild taro</name>
    <name type="synonym">Arum esculentum</name>
    <dbReference type="NCBI Taxonomy" id="4460"/>
    <lineage>
        <taxon>Eukaryota</taxon>
        <taxon>Viridiplantae</taxon>
        <taxon>Streptophyta</taxon>
        <taxon>Embryophyta</taxon>
        <taxon>Tracheophyta</taxon>
        <taxon>Spermatophyta</taxon>
        <taxon>Magnoliopsida</taxon>
        <taxon>Liliopsida</taxon>
        <taxon>Araceae</taxon>
        <taxon>Aroideae</taxon>
        <taxon>Colocasieae</taxon>
        <taxon>Colocasia</taxon>
    </lineage>
</organism>
<dbReference type="PANTHER" id="PTHR13068:SF139">
    <property type="entry name" value="TRANSCRIPTION TERMINATION FACTOR MTEF1, CHLOROPLASTIC"/>
    <property type="match status" value="1"/>
</dbReference>
<dbReference type="PANTHER" id="PTHR13068">
    <property type="entry name" value="CGI-12 PROTEIN-RELATED"/>
    <property type="match status" value="1"/>
</dbReference>
<dbReference type="AlphaFoldDB" id="A0A843XAB9"/>
<dbReference type="InterPro" id="IPR038538">
    <property type="entry name" value="MTERF_sf"/>
</dbReference>
<keyword evidence="6" id="KW-1185">Reference proteome</keyword>
<keyword evidence="2" id="KW-0806">Transcription termination</keyword>
<evidence type="ECO:0000256" key="4">
    <source>
        <dbReference type="SAM" id="MobiDB-lite"/>
    </source>
</evidence>
<evidence type="ECO:0000313" key="6">
    <source>
        <dbReference type="Proteomes" id="UP000652761"/>
    </source>
</evidence>
<keyword evidence="2" id="KW-0805">Transcription regulation</keyword>
<reference evidence="5" key="1">
    <citation type="submission" date="2017-07" db="EMBL/GenBank/DDBJ databases">
        <title>Taro Niue Genome Assembly and Annotation.</title>
        <authorList>
            <person name="Atibalentja N."/>
            <person name="Keating K."/>
            <person name="Fields C.J."/>
        </authorList>
    </citation>
    <scope>NUCLEOTIDE SEQUENCE</scope>
    <source>
        <strain evidence="5">Niue_2</strain>
        <tissue evidence="5">Leaf</tissue>
    </source>
</reference>
<gene>
    <name evidence="5" type="ORF">Taro_049255</name>
</gene>
<comment type="similarity">
    <text evidence="1">Belongs to the mTERF family.</text>
</comment>
<dbReference type="Pfam" id="PF02536">
    <property type="entry name" value="mTERF"/>
    <property type="match status" value="1"/>
</dbReference>
<protein>
    <submittedName>
        <fullName evidence="5">Uncharacterized protein</fullName>
    </submittedName>
</protein>
<proteinExistence type="inferred from homology"/>
<dbReference type="GO" id="GO:0006353">
    <property type="term" value="P:DNA-templated transcription termination"/>
    <property type="evidence" value="ECO:0007669"/>
    <property type="project" value="UniProtKB-KW"/>
</dbReference>
<feature type="region of interest" description="Disordered" evidence="4">
    <location>
        <begin position="17"/>
        <end position="39"/>
    </location>
</feature>
<name>A0A843XAB9_COLES</name>
<dbReference type="SMART" id="SM00733">
    <property type="entry name" value="Mterf"/>
    <property type="match status" value="4"/>
</dbReference>
<dbReference type="EMBL" id="NMUH01006942">
    <property type="protein sequence ID" value="MQM16299.1"/>
    <property type="molecule type" value="Genomic_DNA"/>
</dbReference>
<dbReference type="InterPro" id="IPR003690">
    <property type="entry name" value="MTERF"/>
</dbReference>
<dbReference type="SMR" id="A0A843XAB9"/>
<dbReference type="OrthoDB" id="637682at2759"/>
<evidence type="ECO:0000256" key="1">
    <source>
        <dbReference type="ARBA" id="ARBA00007692"/>
    </source>
</evidence>
<keyword evidence="3" id="KW-0809">Transit peptide</keyword>
<comment type="caution">
    <text evidence="5">The sequence shown here is derived from an EMBL/GenBank/DDBJ whole genome shotgun (WGS) entry which is preliminary data.</text>
</comment>
<keyword evidence="2" id="KW-0804">Transcription</keyword>
<evidence type="ECO:0000256" key="3">
    <source>
        <dbReference type="ARBA" id="ARBA00022946"/>
    </source>
</evidence>
<evidence type="ECO:0000256" key="2">
    <source>
        <dbReference type="ARBA" id="ARBA00022472"/>
    </source>
</evidence>
<evidence type="ECO:0000313" key="5">
    <source>
        <dbReference type="EMBL" id="MQM16299.1"/>
    </source>
</evidence>
<dbReference type="Proteomes" id="UP000652761">
    <property type="component" value="Unassembled WGS sequence"/>
</dbReference>
<dbReference type="GO" id="GO:0003676">
    <property type="term" value="F:nucleic acid binding"/>
    <property type="evidence" value="ECO:0007669"/>
    <property type="project" value="InterPro"/>
</dbReference>